<reference evidence="2" key="1">
    <citation type="journal article" date="2023" name="Front. Plant Sci.">
        <title>Chromosomal-level genome assembly of Melastoma candidum provides insights into trichome evolution.</title>
        <authorList>
            <person name="Zhong Y."/>
            <person name="Wu W."/>
            <person name="Sun C."/>
            <person name="Zou P."/>
            <person name="Liu Y."/>
            <person name="Dai S."/>
            <person name="Zhou R."/>
        </authorList>
    </citation>
    <scope>NUCLEOTIDE SEQUENCE [LARGE SCALE GENOMIC DNA]</scope>
</reference>
<keyword evidence="2" id="KW-1185">Reference proteome</keyword>
<organism evidence="1 2">
    <name type="scientific">Melastoma candidum</name>
    <dbReference type="NCBI Taxonomy" id="119954"/>
    <lineage>
        <taxon>Eukaryota</taxon>
        <taxon>Viridiplantae</taxon>
        <taxon>Streptophyta</taxon>
        <taxon>Embryophyta</taxon>
        <taxon>Tracheophyta</taxon>
        <taxon>Spermatophyta</taxon>
        <taxon>Magnoliopsida</taxon>
        <taxon>eudicotyledons</taxon>
        <taxon>Gunneridae</taxon>
        <taxon>Pentapetalae</taxon>
        <taxon>rosids</taxon>
        <taxon>malvids</taxon>
        <taxon>Myrtales</taxon>
        <taxon>Melastomataceae</taxon>
        <taxon>Melastomatoideae</taxon>
        <taxon>Melastomateae</taxon>
        <taxon>Melastoma</taxon>
    </lineage>
</organism>
<evidence type="ECO:0000313" key="1">
    <source>
        <dbReference type="EMBL" id="KAI4370384.1"/>
    </source>
</evidence>
<dbReference type="EMBL" id="CM042884">
    <property type="protein sequence ID" value="KAI4370384.1"/>
    <property type="molecule type" value="Genomic_DNA"/>
</dbReference>
<gene>
    <name evidence="1" type="ORF">MLD38_018742</name>
</gene>
<comment type="caution">
    <text evidence="1">The sequence shown here is derived from an EMBL/GenBank/DDBJ whole genome shotgun (WGS) entry which is preliminary data.</text>
</comment>
<accession>A0ACB9QY97</accession>
<dbReference type="Proteomes" id="UP001057402">
    <property type="component" value="Chromosome 5"/>
</dbReference>
<sequence>MLTDASFYFEGRVPLGSVTTVYPRTHPSVLEDTSFLILYKNTVTPLAHPHKEIVREHDINFSHREHNIAARIFSYRGMDIAFSNYGPYWRMMRKLFVQEIISGHNLDACYDLRRQVVMKSVAEVLKLAGLSMDVGKLALQTMIDSTISML</sequence>
<proteinExistence type="predicted"/>
<name>A0ACB9QY97_9MYRT</name>
<evidence type="ECO:0000313" key="2">
    <source>
        <dbReference type="Proteomes" id="UP001057402"/>
    </source>
</evidence>
<protein>
    <submittedName>
        <fullName evidence="1">Uncharacterized protein</fullName>
    </submittedName>
</protein>